<protein>
    <submittedName>
        <fullName evidence="1">Uncharacterized protein</fullName>
    </submittedName>
</protein>
<reference evidence="1" key="1">
    <citation type="journal article" date="2020" name="Stud. Mycol.">
        <title>101 Dothideomycetes genomes: a test case for predicting lifestyles and emergence of pathogens.</title>
        <authorList>
            <person name="Haridas S."/>
            <person name="Albert R."/>
            <person name="Binder M."/>
            <person name="Bloem J."/>
            <person name="Labutti K."/>
            <person name="Salamov A."/>
            <person name="Andreopoulos B."/>
            <person name="Baker S."/>
            <person name="Barry K."/>
            <person name="Bills G."/>
            <person name="Bluhm B."/>
            <person name="Cannon C."/>
            <person name="Castanera R."/>
            <person name="Culley D."/>
            <person name="Daum C."/>
            <person name="Ezra D."/>
            <person name="Gonzalez J."/>
            <person name="Henrissat B."/>
            <person name="Kuo A."/>
            <person name="Liang C."/>
            <person name="Lipzen A."/>
            <person name="Lutzoni F."/>
            <person name="Magnuson J."/>
            <person name="Mondo S."/>
            <person name="Nolan M."/>
            <person name="Ohm R."/>
            <person name="Pangilinan J."/>
            <person name="Park H.-J."/>
            <person name="Ramirez L."/>
            <person name="Alfaro M."/>
            <person name="Sun H."/>
            <person name="Tritt A."/>
            <person name="Yoshinaga Y."/>
            <person name="Zwiers L.-H."/>
            <person name="Turgeon B."/>
            <person name="Goodwin S."/>
            <person name="Spatafora J."/>
            <person name="Crous P."/>
            <person name="Grigoriev I."/>
        </authorList>
    </citation>
    <scope>NUCLEOTIDE SEQUENCE</scope>
    <source>
        <strain evidence="1">CBS 130266</strain>
    </source>
</reference>
<evidence type="ECO:0000313" key="2">
    <source>
        <dbReference type="Proteomes" id="UP000800235"/>
    </source>
</evidence>
<proteinExistence type="predicted"/>
<dbReference type="Proteomes" id="UP000800235">
    <property type="component" value="Unassembled WGS sequence"/>
</dbReference>
<evidence type="ECO:0000313" key="1">
    <source>
        <dbReference type="EMBL" id="KAF2436337.1"/>
    </source>
</evidence>
<sequence length="150" mass="17202">MDAFRCLRNIEMCTVEFAEISHPIYMLGCPVRSRAAFDNQFRELASLVCSSAPFTDTKPRLDLYDRFLSAFGHLYSFRDPRTGLVGDMDVAAIDKEAWSACDEGNLEKFQTAKREMLVGSERVQVLIRSRHEWLDEEEKKVTQNQAQSAE</sequence>
<accession>A0A9P4P312</accession>
<keyword evidence="2" id="KW-1185">Reference proteome</keyword>
<comment type="caution">
    <text evidence="1">The sequence shown here is derived from an EMBL/GenBank/DDBJ whole genome shotgun (WGS) entry which is preliminary data.</text>
</comment>
<dbReference type="EMBL" id="MU007010">
    <property type="protein sequence ID" value="KAF2436337.1"/>
    <property type="molecule type" value="Genomic_DNA"/>
</dbReference>
<organism evidence="1 2">
    <name type="scientific">Tothia fuscella</name>
    <dbReference type="NCBI Taxonomy" id="1048955"/>
    <lineage>
        <taxon>Eukaryota</taxon>
        <taxon>Fungi</taxon>
        <taxon>Dikarya</taxon>
        <taxon>Ascomycota</taxon>
        <taxon>Pezizomycotina</taxon>
        <taxon>Dothideomycetes</taxon>
        <taxon>Pleosporomycetidae</taxon>
        <taxon>Venturiales</taxon>
        <taxon>Cylindrosympodiaceae</taxon>
        <taxon>Tothia</taxon>
    </lineage>
</organism>
<dbReference type="AlphaFoldDB" id="A0A9P4P312"/>
<name>A0A9P4P312_9PEZI</name>
<gene>
    <name evidence="1" type="ORF">EJ08DRAFT_691512</name>
</gene>